<dbReference type="EMBL" id="FOUI01000001">
    <property type="protein sequence ID" value="SFM12558.1"/>
    <property type="molecule type" value="Genomic_DNA"/>
</dbReference>
<feature type="domain" description="Response regulatory" evidence="8">
    <location>
        <begin position="632"/>
        <end position="754"/>
    </location>
</feature>
<dbReference type="SMART" id="SM00448">
    <property type="entry name" value="REC"/>
    <property type="match status" value="2"/>
</dbReference>
<dbReference type="InterPro" id="IPR011006">
    <property type="entry name" value="CheY-like_superfamily"/>
</dbReference>
<feature type="transmembrane region" description="Helical" evidence="6">
    <location>
        <begin position="271"/>
        <end position="292"/>
    </location>
</feature>
<feature type="modified residue" description="4-aspartylphosphate" evidence="5">
    <location>
        <position position="686"/>
    </location>
</feature>
<dbReference type="InterPro" id="IPR036890">
    <property type="entry name" value="HATPase_C_sf"/>
</dbReference>
<feature type="transmembrane region" description="Helical" evidence="6">
    <location>
        <begin position="181"/>
        <end position="199"/>
    </location>
</feature>
<keyword evidence="6" id="KW-0472">Membrane</keyword>
<dbReference type="Gene3D" id="3.40.50.2300">
    <property type="match status" value="2"/>
</dbReference>
<dbReference type="GO" id="GO:0000155">
    <property type="term" value="F:phosphorelay sensor kinase activity"/>
    <property type="evidence" value="ECO:0007669"/>
    <property type="project" value="InterPro"/>
</dbReference>
<feature type="transmembrane region" description="Helical" evidence="6">
    <location>
        <begin position="325"/>
        <end position="343"/>
    </location>
</feature>
<protein>
    <recommendedName>
        <fullName evidence="2">histidine kinase</fullName>
        <ecNumber evidence="2">2.7.13.3</ecNumber>
    </recommendedName>
</protein>
<dbReference type="PANTHER" id="PTHR45339">
    <property type="entry name" value="HYBRID SIGNAL TRANSDUCTION HISTIDINE KINASE J"/>
    <property type="match status" value="1"/>
</dbReference>
<keyword evidence="6" id="KW-0812">Transmembrane</keyword>
<name>A0A1I4NAN5_9GAMM</name>
<gene>
    <name evidence="9" type="ORF">SAMN05216217_101177</name>
</gene>
<evidence type="ECO:0000256" key="1">
    <source>
        <dbReference type="ARBA" id="ARBA00000085"/>
    </source>
</evidence>
<feature type="modified residue" description="4-aspartylphosphate" evidence="5">
    <location>
        <position position="826"/>
    </location>
</feature>
<dbReference type="Pfam" id="PF00512">
    <property type="entry name" value="HisKA"/>
    <property type="match status" value="1"/>
</dbReference>
<feature type="domain" description="Response regulatory" evidence="8">
    <location>
        <begin position="777"/>
        <end position="896"/>
    </location>
</feature>
<evidence type="ECO:0000313" key="9">
    <source>
        <dbReference type="EMBL" id="SFM12558.1"/>
    </source>
</evidence>
<feature type="transmembrane region" description="Helical" evidence="6">
    <location>
        <begin position="349"/>
        <end position="369"/>
    </location>
</feature>
<dbReference type="InterPro" id="IPR001789">
    <property type="entry name" value="Sig_transdc_resp-reg_receiver"/>
</dbReference>
<dbReference type="InterPro" id="IPR003661">
    <property type="entry name" value="HisK_dim/P_dom"/>
</dbReference>
<dbReference type="Pfam" id="PF00072">
    <property type="entry name" value="Response_reg"/>
    <property type="match status" value="2"/>
</dbReference>
<dbReference type="Gene3D" id="1.10.287.130">
    <property type="match status" value="1"/>
</dbReference>
<evidence type="ECO:0000259" key="8">
    <source>
        <dbReference type="PROSITE" id="PS50110"/>
    </source>
</evidence>
<evidence type="ECO:0000313" key="10">
    <source>
        <dbReference type="Proteomes" id="UP000243629"/>
    </source>
</evidence>
<evidence type="ECO:0000256" key="2">
    <source>
        <dbReference type="ARBA" id="ARBA00012438"/>
    </source>
</evidence>
<dbReference type="GO" id="GO:0071474">
    <property type="term" value="P:cellular hyperosmotic response"/>
    <property type="evidence" value="ECO:0007669"/>
    <property type="project" value="TreeGrafter"/>
</dbReference>
<feature type="domain" description="Histidine kinase" evidence="7">
    <location>
        <begin position="402"/>
        <end position="613"/>
    </location>
</feature>
<evidence type="ECO:0000256" key="3">
    <source>
        <dbReference type="ARBA" id="ARBA00022553"/>
    </source>
</evidence>
<dbReference type="SUPFAM" id="SSF55874">
    <property type="entry name" value="ATPase domain of HSP90 chaperone/DNA topoisomerase II/histidine kinase"/>
    <property type="match status" value="1"/>
</dbReference>
<dbReference type="Pfam" id="PF07696">
    <property type="entry name" value="7TMR-DISMED2"/>
    <property type="match status" value="1"/>
</dbReference>
<feature type="transmembrane region" description="Helical" evidence="6">
    <location>
        <begin position="211"/>
        <end position="234"/>
    </location>
</feature>
<dbReference type="Gene3D" id="2.60.40.2380">
    <property type="match status" value="1"/>
</dbReference>
<dbReference type="AlphaFoldDB" id="A0A1I4NAN5"/>
<dbReference type="CDD" id="cd17546">
    <property type="entry name" value="REC_hyHK_CKI1_RcsC-like"/>
    <property type="match status" value="1"/>
</dbReference>
<dbReference type="SMART" id="SM00388">
    <property type="entry name" value="HisKA"/>
    <property type="match status" value="1"/>
</dbReference>
<dbReference type="CDD" id="cd00156">
    <property type="entry name" value="REC"/>
    <property type="match status" value="1"/>
</dbReference>
<dbReference type="Gene3D" id="3.30.565.10">
    <property type="entry name" value="Histidine kinase-like ATPase, C-terminal domain"/>
    <property type="match status" value="1"/>
</dbReference>
<dbReference type="PROSITE" id="PS50109">
    <property type="entry name" value="HIS_KIN"/>
    <property type="match status" value="1"/>
</dbReference>
<evidence type="ECO:0000256" key="4">
    <source>
        <dbReference type="ARBA" id="ARBA00023012"/>
    </source>
</evidence>
<keyword evidence="4" id="KW-0902">Two-component regulatory system</keyword>
<organism evidence="9 10">
    <name type="scientific">Halopseudomonas yangmingensis</name>
    <dbReference type="NCBI Taxonomy" id="1720063"/>
    <lineage>
        <taxon>Bacteria</taxon>
        <taxon>Pseudomonadati</taxon>
        <taxon>Pseudomonadota</taxon>
        <taxon>Gammaproteobacteria</taxon>
        <taxon>Pseudomonadales</taxon>
        <taxon>Pseudomonadaceae</taxon>
        <taxon>Halopseudomonas</taxon>
    </lineage>
</organism>
<dbReference type="SUPFAM" id="SSF47384">
    <property type="entry name" value="Homodimeric domain of signal transducing histidine kinase"/>
    <property type="match status" value="1"/>
</dbReference>
<dbReference type="PROSITE" id="PS50110">
    <property type="entry name" value="RESPONSE_REGULATORY"/>
    <property type="match status" value="2"/>
</dbReference>
<dbReference type="Proteomes" id="UP000243629">
    <property type="component" value="Unassembled WGS sequence"/>
</dbReference>
<evidence type="ECO:0000259" key="7">
    <source>
        <dbReference type="PROSITE" id="PS50109"/>
    </source>
</evidence>
<dbReference type="SUPFAM" id="SSF52172">
    <property type="entry name" value="CheY-like"/>
    <property type="match status" value="2"/>
</dbReference>
<feature type="transmembrane region" description="Helical" evidence="6">
    <location>
        <begin position="240"/>
        <end position="259"/>
    </location>
</feature>
<keyword evidence="6" id="KW-1133">Transmembrane helix</keyword>
<keyword evidence="10" id="KW-1185">Reference proteome</keyword>
<dbReference type="EC" id="2.7.13.3" evidence="2"/>
<sequence>MLTARIYSQNRLSLRHVITCFLLLFFGQYLQAGSLEDIPADFRALVDPQSALSLDEVLGPRFANRFTPQPGTQVDVPRASALWLRLPLQLSTRERLLIVDNPALKNVHAYLLLDGALHTPLTDQQHHSVFPGFMLPIPAGEHEHKGTYEILLRLQAEAAVQANVRILSGLQAAHRHAFQQSLYGILLGLLAGLLLHALLQGCSSRDIQHLLLGAATATFTLAVLADAGWTYWLLGVRPGSFAGLMLIALYPWVALLLLWRIPRLQGRLLRVWLGVTLGSALLVATAALVPQWSNSIRLLVMLGLPLLAVGLLMQLSLLDKPQHPALVTATLLLLIAGVLHALLDYAFYSRLLVFLLIWIALVCCAWVLFRTQQRRYGNRMVKSSAAQSRREQRQLKAALLADISHEIRTPMNGVLGMIELLLDTALSAKQRDYVQTIQNAGNELLGSLNSVLDMARLESGELILNTVSFDLHTLVHESMEQLRDTAQHRDVELITFIQPSVPQLCTGDPVRLKQILGIVLKHTLEHSSRGEILLTAALEKPDDSRVRFIIQASADSLAAIKQALAPANKAVNTSGIDNPLSLARELITRMQGQWGLSSAEQGSNLWFSLPFSLPAQGIRPSEQQLQHLKDRRVLLVDDNPTCRQVLQQQLTGWGLQVSSAASGTEALALLRSHQAMNTAFDILLTDQAMPGMTGMELAKRVHEDPALRDQLLVLMLTGINDTPNRTTARSLGIRRVLHKPVSGFSLQRTLLEEWQEKDSPATDTAPSSRDASRGTFKVLVAEDNSISTRVIRGMLERLGVQVDTVENGLQALEAVRNRHYDLLLMDCEMPELDGFSAATQIRQWERQQAQPLLPIIALTAHILPEHLEKARQAGMNGHMSKPVELTQLRELLQQWMPQQSDQSAE</sequence>
<accession>A0A1I4NAN5</accession>
<dbReference type="CDD" id="cd00082">
    <property type="entry name" value="HisKA"/>
    <property type="match status" value="1"/>
</dbReference>
<evidence type="ECO:0000256" key="5">
    <source>
        <dbReference type="PROSITE-ProRule" id="PRU00169"/>
    </source>
</evidence>
<evidence type="ECO:0000256" key="6">
    <source>
        <dbReference type="SAM" id="Phobius"/>
    </source>
</evidence>
<feature type="transmembrane region" description="Helical" evidence="6">
    <location>
        <begin position="298"/>
        <end position="318"/>
    </location>
</feature>
<keyword evidence="3 5" id="KW-0597">Phosphoprotein</keyword>
<dbReference type="InterPro" id="IPR011622">
    <property type="entry name" value="7TMR_DISM_rcpt_extracell_dom2"/>
</dbReference>
<dbReference type="STRING" id="1720063.SAMN05216217_101177"/>
<dbReference type="InterPro" id="IPR036097">
    <property type="entry name" value="HisK_dim/P_sf"/>
</dbReference>
<dbReference type="PANTHER" id="PTHR45339:SF1">
    <property type="entry name" value="HYBRID SIGNAL TRANSDUCTION HISTIDINE KINASE J"/>
    <property type="match status" value="1"/>
</dbReference>
<dbReference type="InterPro" id="IPR005467">
    <property type="entry name" value="His_kinase_dom"/>
</dbReference>
<proteinExistence type="predicted"/>
<comment type="catalytic activity">
    <reaction evidence="1">
        <text>ATP + protein L-histidine = ADP + protein N-phospho-L-histidine.</text>
        <dbReference type="EC" id="2.7.13.3"/>
    </reaction>
</comment>
<reference evidence="10" key="1">
    <citation type="submission" date="2016-10" db="EMBL/GenBank/DDBJ databases">
        <authorList>
            <person name="Varghese N."/>
            <person name="Submissions S."/>
        </authorList>
    </citation>
    <scope>NUCLEOTIDE SEQUENCE [LARGE SCALE GENOMIC DNA]</scope>
    <source>
        <strain evidence="10">DSM 24213</strain>
    </source>
</reference>